<evidence type="ECO:0000313" key="2">
    <source>
        <dbReference type="Proteomes" id="UP001307608"/>
    </source>
</evidence>
<evidence type="ECO:0000313" key="1">
    <source>
        <dbReference type="EMBL" id="BDX02816.1"/>
    </source>
</evidence>
<dbReference type="EMBL" id="AP027271">
    <property type="protein sequence ID" value="BDX02816.1"/>
    <property type="molecule type" value="Genomic_DNA"/>
</dbReference>
<dbReference type="Proteomes" id="UP001307608">
    <property type="component" value="Chromosome"/>
</dbReference>
<reference evidence="1 2" key="1">
    <citation type="submission" date="2023-01" db="EMBL/GenBank/DDBJ databases">
        <title>Complete genome sequence of Marinomonas pontica strain 200518_36.</title>
        <authorList>
            <person name="Ueki S."/>
            <person name="Gajardo G."/>
            <person name="Maruyama F."/>
        </authorList>
    </citation>
    <scope>NUCLEOTIDE SEQUENCE [LARGE SCALE GENOMIC DNA]</scope>
    <source>
        <strain evidence="1 2">200518_36</strain>
    </source>
</reference>
<keyword evidence="2" id="KW-1185">Reference proteome</keyword>
<dbReference type="RefSeq" id="WP_338266837.1">
    <property type="nucleotide sequence ID" value="NZ_AP027271.1"/>
</dbReference>
<organism evidence="1 2">
    <name type="scientific">Marinomonas pontica</name>
    <dbReference type="NCBI Taxonomy" id="264739"/>
    <lineage>
        <taxon>Bacteria</taxon>
        <taxon>Pseudomonadati</taxon>
        <taxon>Pseudomonadota</taxon>
        <taxon>Gammaproteobacteria</taxon>
        <taxon>Oceanospirillales</taxon>
        <taxon>Oceanospirillaceae</taxon>
        <taxon>Marinomonas</taxon>
    </lineage>
</organism>
<gene>
    <name evidence="1" type="ORF">MACH16_15640</name>
</gene>
<sequence length="99" mass="11069">MDDKKLSRYLQSVGQACFIRFFEEFSSDTLSRDALIAKLRDQTTYTEKSCASRVSKARSILNAGLADKALSLIASSNSGRVSQEVKEKARSYLVEKQQP</sequence>
<proteinExistence type="predicted"/>
<name>A0ABN6WLC7_9GAMM</name>
<protein>
    <submittedName>
        <fullName evidence="1">Uncharacterized protein</fullName>
    </submittedName>
</protein>
<accession>A0ABN6WLC7</accession>